<dbReference type="EMBL" id="JAPWDS010000001">
    <property type="protein sequence ID" value="KAJ5519969.1"/>
    <property type="molecule type" value="Genomic_DNA"/>
</dbReference>
<name>A0A9W9Y483_9EURO</name>
<evidence type="ECO:0000313" key="2">
    <source>
        <dbReference type="Proteomes" id="UP001149954"/>
    </source>
</evidence>
<protein>
    <submittedName>
        <fullName evidence="1">Uncharacterized protein</fullName>
    </submittedName>
</protein>
<sequence>MPPDGSKFTRSKEPKQSFKNRWESSFAHIVNKATTNPNPIFACGDWLQRDDLFEDRYFAGMLFWDSGVQNKAPLHLMDSNVHIIAIHMVELVNDAAVVVSSMTKPLQHLSPHTVGPQDTDSSEILQVSNIKHPAFKPLGGRIYDTTAATGFGYEDQ</sequence>
<evidence type="ECO:0000313" key="1">
    <source>
        <dbReference type="EMBL" id="KAJ5519969.1"/>
    </source>
</evidence>
<reference evidence="1" key="1">
    <citation type="submission" date="2022-12" db="EMBL/GenBank/DDBJ databases">
        <authorList>
            <person name="Petersen C."/>
        </authorList>
    </citation>
    <scope>NUCLEOTIDE SEQUENCE</scope>
    <source>
        <strain evidence="1">IBT 29495</strain>
    </source>
</reference>
<dbReference type="Proteomes" id="UP001149954">
    <property type="component" value="Unassembled WGS sequence"/>
</dbReference>
<gene>
    <name evidence="1" type="ORF">N7463_000422</name>
</gene>
<dbReference type="AlphaFoldDB" id="A0A9W9Y483"/>
<organism evidence="1 2">
    <name type="scientific">Penicillium fimorum</name>
    <dbReference type="NCBI Taxonomy" id="1882269"/>
    <lineage>
        <taxon>Eukaryota</taxon>
        <taxon>Fungi</taxon>
        <taxon>Dikarya</taxon>
        <taxon>Ascomycota</taxon>
        <taxon>Pezizomycotina</taxon>
        <taxon>Eurotiomycetes</taxon>
        <taxon>Eurotiomycetidae</taxon>
        <taxon>Eurotiales</taxon>
        <taxon>Aspergillaceae</taxon>
        <taxon>Penicillium</taxon>
    </lineage>
</organism>
<comment type="caution">
    <text evidence="1">The sequence shown here is derived from an EMBL/GenBank/DDBJ whole genome shotgun (WGS) entry which is preliminary data.</text>
</comment>
<proteinExistence type="predicted"/>
<dbReference type="OrthoDB" id="4213040at2759"/>
<reference evidence="1" key="2">
    <citation type="journal article" date="2023" name="IMA Fungus">
        <title>Comparative genomic study of the Penicillium genus elucidates a diverse pangenome and 15 lateral gene transfer events.</title>
        <authorList>
            <person name="Petersen C."/>
            <person name="Sorensen T."/>
            <person name="Nielsen M.R."/>
            <person name="Sondergaard T.E."/>
            <person name="Sorensen J.L."/>
            <person name="Fitzpatrick D.A."/>
            <person name="Frisvad J.C."/>
            <person name="Nielsen K.L."/>
        </authorList>
    </citation>
    <scope>NUCLEOTIDE SEQUENCE</scope>
    <source>
        <strain evidence="1">IBT 29495</strain>
    </source>
</reference>
<accession>A0A9W9Y483</accession>
<keyword evidence="2" id="KW-1185">Reference proteome</keyword>